<dbReference type="EMBL" id="SJPJ01000001">
    <property type="protein sequence ID" value="TWT84477.1"/>
    <property type="molecule type" value="Genomic_DNA"/>
</dbReference>
<gene>
    <name evidence="1" type="ORF">CA13_59560</name>
</gene>
<dbReference type="Proteomes" id="UP000315010">
    <property type="component" value="Unassembled WGS sequence"/>
</dbReference>
<name>A0A5C5ZBF9_9BACT</name>
<evidence type="ECO:0000313" key="1">
    <source>
        <dbReference type="EMBL" id="TWT84477.1"/>
    </source>
</evidence>
<proteinExistence type="predicted"/>
<evidence type="ECO:0000313" key="2">
    <source>
        <dbReference type="Proteomes" id="UP000315010"/>
    </source>
</evidence>
<reference evidence="1 2" key="1">
    <citation type="submission" date="2019-02" db="EMBL/GenBank/DDBJ databases">
        <title>Deep-cultivation of Planctomycetes and their phenomic and genomic characterization uncovers novel biology.</title>
        <authorList>
            <person name="Wiegand S."/>
            <person name="Jogler M."/>
            <person name="Boedeker C."/>
            <person name="Pinto D."/>
            <person name="Vollmers J."/>
            <person name="Rivas-Marin E."/>
            <person name="Kohn T."/>
            <person name="Peeters S.H."/>
            <person name="Heuer A."/>
            <person name="Rast P."/>
            <person name="Oberbeckmann S."/>
            <person name="Bunk B."/>
            <person name="Jeske O."/>
            <person name="Meyerdierks A."/>
            <person name="Storesund J.E."/>
            <person name="Kallscheuer N."/>
            <person name="Luecker S."/>
            <person name="Lage O.M."/>
            <person name="Pohl T."/>
            <person name="Merkel B.J."/>
            <person name="Hornburger P."/>
            <person name="Mueller R.-W."/>
            <person name="Bruemmer F."/>
            <person name="Labrenz M."/>
            <person name="Spormann A.M."/>
            <person name="Op Den Camp H."/>
            <person name="Overmann J."/>
            <person name="Amann R."/>
            <person name="Jetten M.S.M."/>
            <person name="Mascher T."/>
            <person name="Medema M.H."/>
            <person name="Devos D.P."/>
            <person name="Kaster A.-K."/>
            <person name="Ovreas L."/>
            <person name="Rohde M."/>
            <person name="Galperin M.Y."/>
            <person name="Jogler C."/>
        </authorList>
    </citation>
    <scope>NUCLEOTIDE SEQUENCE [LARGE SCALE GENOMIC DNA]</scope>
    <source>
        <strain evidence="1 2">CA13</strain>
    </source>
</reference>
<sequence length="90" mass="9518">MQFKEFKSLVVGGETSLFARSIKTRDWFGACGHHQVTAGRTVANGGERWRTVANGGERWRTVANGGGGSLTHVDRCESVLASAASGLPVA</sequence>
<keyword evidence="2" id="KW-1185">Reference proteome</keyword>
<organism evidence="1 2">
    <name type="scientific">Novipirellula herctigrandis</name>
    <dbReference type="NCBI Taxonomy" id="2527986"/>
    <lineage>
        <taxon>Bacteria</taxon>
        <taxon>Pseudomonadati</taxon>
        <taxon>Planctomycetota</taxon>
        <taxon>Planctomycetia</taxon>
        <taxon>Pirellulales</taxon>
        <taxon>Pirellulaceae</taxon>
        <taxon>Novipirellula</taxon>
    </lineage>
</organism>
<protein>
    <submittedName>
        <fullName evidence="1">Uncharacterized protein</fullName>
    </submittedName>
</protein>
<accession>A0A5C5ZBF9</accession>
<dbReference type="AlphaFoldDB" id="A0A5C5ZBF9"/>
<comment type="caution">
    <text evidence="1">The sequence shown here is derived from an EMBL/GenBank/DDBJ whole genome shotgun (WGS) entry which is preliminary data.</text>
</comment>